<name>A0A0F9V7A9_9ZZZZ</name>
<evidence type="ECO:0000313" key="1">
    <source>
        <dbReference type="EMBL" id="KKN95602.1"/>
    </source>
</evidence>
<comment type="caution">
    <text evidence="1">The sequence shown here is derived from an EMBL/GenBank/DDBJ whole genome shotgun (WGS) entry which is preliminary data.</text>
</comment>
<protein>
    <submittedName>
        <fullName evidence="1">Uncharacterized protein</fullName>
    </submittedName>
</protein>
<sequence>MVFVKPHNCTFCSDDKAFQIKIEFMSESSSESKRVSLICQECSIETLFMHNPHSFVPIEVEQFEDFSILHCDECREEHFTIGHEVDPQTGDFTGKIYFRCFYCDNKELFAEDTIHKIIETRNNKSAA</sequence>
<proteinExistence type="predicted"/>
<accession>A0A0F9V7A9</accession>
<dbReference type="EMBL" id="LAZR01000069">
    <property type="protein sequence ID" value="KKN95602.1"/>
    <property type="molecule type" value="Genomic_DNA"/>
</dbReference>
<dbReference type="AlphaFoldDB" id="A0A0F9V7A9"/>
<organism evidence="1">
    <name type="scientific">marine sediment metagenome</name>
    <dbReference type="NCBI Taxonomy" id="412755"/>
    <lineage>
        <taxon>unclassified sequences</taxon>
        <taxon>metagenomes</taxon>
        <taxon>ecological metagenomes</taxon>
    </lineage>
</organism>
<gene>
    <name evidence="1" type="ORF">LCGC14_0174710</name>
</gene>
<reference evidence="1" key="1">
    <citation type="journal article" date="2015" name="Nature">
        <title>Complex archaea that bridge the gap between prokaryotes and eukaryotes.</title>
        <authorList>
            <person name="Spang A."/>
            <person name="Saw J.H."/>
            <person name="Jorgensen S.L."/>
            <person name="Zaremba-Niedzwiedzka K."/>
            <person name="Martijn J."/>
            <person name="Lind A.E."/>
            <person name="van Eijk R."/>
            <person name="Schleper C."/>
            <person name="Guy L."/>
            <person name="Ettema T.J."/>
        </authorList>
    </citation>
    <scope>NUCLEOTIDE SEQUENCE</scope>
</reference>